<sequence>MDEALVDLAHAEEDFLHARERLKAARERFYREVVRVCAPCDRITSTRKVADVCPSCPVWEKKQTIIADLAEARAEYIDAKNRVRVWTAALLAVWR</sequence>
<protein>
    <submittedName>
        <fullName evidence="1">Uncharacterized protein</fullName>
    </submittedName>
</protein>
<organism evidence="1 2">
    <name type="scientific">Candidatus Carbonibacillus altaicus</name>
    <dbReference type="NCBI Taxonomy" id="2163959"/>
    <lineage>
        <taxon>Bacteria</taxon>
        <taxon>Bacillati</taxon>
        <taxon>Bacillota</taxon>
        <taxon>Bacilli</taxon>
        <taxon>Bacillales</taxon>
        <taxon>Candidatus Carbonibacillus</taxon>
    </lineage>
</organism>
<accession>A0A2R6Y087</accession>
<name>A0A2R6Y087_9BACL</name>
<dbReference type="EMBL" id="PEBX01000046">
    <property type="protein sequence ID" value="PTQ56091.1"/>
    <property type="molecule type" value="Genomic_DNA"/>
</dbReference>
<dbReference type="Proteomes" id="UP000244338">
    <property type="component" value="Unassembled WGS sequence"/>
</dbReference>
<comment type="caution">
    <text evidence="1">The sequence shown here is derived from an EMBL/GenBank/DDBJ whole genome shotgun (WGS) entry which is preliminary data.</text>
</comment>
<proteinExistence type="predicted"/>
<evidence type="ECO:0000313" key="1">
    <source>
        <dbReference type="EMBL" id="PTQ56091.1"/>
    </source>
</evidence>
<evidence type="ECO:0000313" key="2">
    <source>
        <dbReference type="Proteomes" id="UP000244338"/>
    </source>
</evidence>
<dbReference type="AlphaFoldDB" id="A0A2R6Y087"/>
<gene>
    <name evidence="1" type="ORF">BSOLF_0833</name>
</gene>
<reference evidence="2" key="1">
    <citation type="journal article" date="2018" name="Sci. Rep.">
        <title>Lignite coal burning seam in the remote Altai Mountains harbors a hydrogen-driven thermophilic microbial community.</title>
        <authorList>
            <person name="Kadnikov V.V."/>
            <person name="Mardanov A.V."/>
            <person name="Ivasenko D.A."/>
            <person name="Antsiferov D.V."/>
            <person name="Beletsky A.V."/>
            <person name="Karnachuk O.V."/>
            <person name="Ravin N.V."/>
        </authorList>
    </citation>
    <scope>NUCLEOTIDE SEQUENCE [LARGE SCALE GENOMIC DNA]</scope>
</reference>